<proteinExistence type="predicted"/>
<evidence type="ECO:0000313" key="1">
    <source>
        <dbReference type="EMBL" id="JAD66892.1"/>
    </source>
</evidence>
<dbReference type="AlphaFoldDB" id="A0A0A9C5U7"/>
<reference evidence="1" key="1">
    <citation type="submission" date="2014-09" db="EMBL/GenBank/DDBJ databases">
        <authorList>
            <person name="Magalhaes I.L.F."/>
            <person name="Oliveira U."/>
            <person name="Santos F.R."/>
            <person name="Vidigal T.H.D.A."/>
            <person name="Brescovit A.D."/>
            <person name="Santos A.J."/>
        </authorList>
    </citation>
    <scope>NUCLEOTIDE SEQUENCE</scope>
    <source>
        <tissue evidence="1">Shoot tissue taken approximately 20 cm above the soil surface</tissue>
    </source>
</reference>
<protein>
    <submittedName>
        <fullName evidence="1">Uncharacterized protein</fullName>
    </submittedName>
</protein>
<dbReference type="EMBL" id="GBRH01231003">
    <property type="protein sequence ID" value="JAD66892.1"/>
    <property type="molecule type" value="Transcribed_RNA"/>
</dbReference>
<reference evidence="1" key="2">
    <citation type="journal article" date="2015" name="Data Brief">
        <title>Shoot transcriptome of the giant reed, Arundo donax.</title>
        <authorList>
            <person name="Barrero R.A."/>
            <person name="Guerrero F.D."/>
            <person name="Moolhuijzen P."/>
            <person name="Goolsby J.A."/>
            <person name="Tidwell J."/>
            <person name="Bellgard S.E."/>
            <person name="Bellgard M.I."/>
        </authorList>
    </citation>
    <scope>NUCLEOTIDE SEQUENCE</scope>
    <source>
        <tissue evidence="1">Shoot tissue taken approximately 20 cm above the soil surface</tissue>
    </source>
</reference>
<accession>A0A0A9C5U7</accession>
<name>A0A0A9C5U7_ARUDO</name>
<organism evidence="1">
    <name type="scientific">Arundo donax</name>
    <name type="common">Giant reed</name>
    <name type="synonym">Donax arundinaceus</name>
    <dbReference type="NCBI Taxonomy" id="35708"/>
    <lineage>
        <taxon>Eukaryota</taxon>
        <taxon>Viridiplantae</taxon>
        <taxon>Streptophyta</taxon>
        <taxon>Embryophyta</taxon>
        <taxon>Tracheophyta</taxon>
        <taxon>Spermatophyta</taxon>
        <taxon>Magnoliopsida</taxon>
        <taxon>Liliopsida</taxon>
        <taxon>Poales</taxon>
        <taxon>Poaceae</taxon>
        <taxon>PACMAD clade</taxon>
        <taxon>Arundinoideae</taxon>
        <taxon>Arundineae</taxon>
        <taxon>Arundo</taxon>
    </lineage>
</organism>
<sequence>MQHVQTVVAALLPIPNAEHAVVDMDLGVVFIKLSDAHNAIPEPQNEEDTCENLVDATLAGEDDGAAALDAHN</sequence>